<dbReference type="CDD" id="cd00782">
    <property type="entry name" value="MutL_Trans"/>
    <property type="match status" value="1"/>
</dbReference>
<evidence type="ECO:0000256" key="1">
    <source>
        <dbReference type="ARBA" id="ARBA00006082"/>
    </source>
</evidence>
<name>A0A5J4L3Q7_9ZZZZ</name>
<dbReference type="InterPro" id="IPR013507">
    <property type="entry name" value="DNA_mismatch_S5_2-like"/>
</dbReference>
<reference evidence="6" key="1">
    <citation type="submission" date="2019-10" db="EMBL/GenBank/DDBJ databases">
        <title>Metagenomic sequencing of thiosulfate-disproportionating enrichment culture.</title>
        <authorList>
            <person name="Umezawa K."/>
            <person name="Kojima H."/>
            <person name="Fukui M."/>
        </authorList>
    </citation>
    <scope>NUCLEOTIDE SEQUENCE</scope>
    <source>
        <strain evidence="6">45J</strain>
    </source>
</reference>
<dbReference type="EMBL" id="BLAB01000001">
    <property type="protein sequence ID" value="GER92899.1"/>
    <property type="molecule type" value="Genomic_DNA"/>
</dbReference>
<dbReference type="HAMAP" id="MF_00149">
    <property type="entry name" value="DNA_mis_repair"/>
    <property type="match status" value="1"/>
</dbReference>
<dbReference type="GO" id="GO:0006298">
    <property type="term" value="P:mismatch repair"/>
    <property type="evidence" value="ECO:0007669"/>
    <property type="project" value="InterPro"/>
</dbReference>
<dbReference type="GO" id="GO:0016887">
    <property type="term" value="F:ATP hydrolysis activity"/>
    <property type="evidence" value="ECO:0007669"/>
    <property type="project" value="InterPro"/>
</dbReference>
<dbReference type="PROSITE" id="PS00058">
    <property type="entry name" value="DNA_MISMATCH_REPAIR_1"/>
    <property type="match status" value="1"/>
</dbReference>
<dbReference type="InterPro" id="IPR020667">
    <property type="entry name" value="DNA_mismatch_repair_MutL"/>
</dbReference>
<dbReference type="PANTHER" id="PTHR10073:SF12">
    <property type="entry name" value="DNA MISMATCH REPAIR PROTEIN MLH1"/>
    <property type="match status" value="1"/>
</dbReference>
<keyword evidence="3" id="KW-0234">DNA repair</keyword>
<dbReference type="GO" id="GO:0030983">
    <property type="term" value="F:mismatched DNA binding"/>
    <property type="evidence" value="ECO:0007669"/>
    <property type="project" value="InterPro"/>
</dbReference>
<dbReference type="SUPFAM" id="SSF55874">
    <property type="entry name" value="ATPase domain of HSP90 chaperone/DNA topoisomerase II/histidine kinase"/>
    <property type="match status" value="1"/>
</dbReference>
<gene>
    <name evidence="6" type="ORF">A45J_0630</name>
</gene>
<dbReference type="AlphaFoldDB" id="A0A5J4L3Q7"/>
<evidence type="ECO:0000259" key="5">
    <source>
        <dbReference type="SMART" id="SM01340"/>
    </source>
</evidence>
<dbReference type="Gene3D" id="3.30.1540.20">
    <property type="entry name" value="MutL, C-terminal domain, dimerisation subdomain"/>
    <property type="match status" value="1"/>
</dbReference>
<dbReference type="GO" id="GO:0032300">
    <property type="term" value="C:mismatch repair complex"/>
    <property type="evidence" value="ECO:0007669"/>
    <property type="project" value="InterPro"/>
</dbReference>
<dbReference type="CDD" id="cd16926">
    <property type="entry name" value="HATPase_MutL-MLH-PMS-like"/>
    <property type="match status" value="1"/>
</dbReference>
<dbReference type="InterPro" id="IPR036890">
    <property type="entry name" value="HATPase_C_sf"/>
</dbReference>
<dbReference type="InterPro" id="IPR014790">
    <property type="entry name" value="MutL_C"/>
</dbReference>
<dbReference type="Gene3D" id="3.30.230.10">
    <property type="match status" value="1"/>
</dbReference>
<organism evidence="6">
    <name type="scientific">hot springs metagenome</name>
    <dbReference type="NCBI Taxonomy" id="433727"/>
    <lineage>
        <taxon>unclassified sequences</taxon>
        <taxon>metagenomes</taxon>
        <taxon>ecological metagenomes</taxon>
    </lineage>
</organism>
<dbReference type="SMART" id="SM01340">
    <property type="entry name" value="DNA_mis_repair"/>
    <property type="match status" value="1"/>
</dbReference>
<evidence type="ECO:0000256" key="2">
    <source>
        <dbReference type="ARBA" id="ARBA00022763"/>
    </source>
</evidence>
<dbReference type="Gene3D" id="3.30.565.10">
    <property type="entry name" value="Histidine kinase-like ATPase, C-terminal domain"/>
    <property type="match status" value="1"/>
</dbReference>
<dbReference type="InterPro" id="IPR002099">
    <property type="entry name" value="MutL/Mlh/PMS"/>
</dbReference>
<dbReference type="Pfam" id="PF13589">
    <property type="entry name" value="HATPase_c_3"/>
    <property type="match status" value="1"/>
</dbReference>
<dbReference type="Pfam" id="PF01119">
    <property type="entry name" value="DNA_mis_repair"/>
    <property type="match status" value="1"/>
</dbReference>
<dbReference type="InterPro" id="IPR020568">
    <property type="entry name" value="Ribosomal_Su5_D2-typ_SF"/>
</dbReference>
<feature type="domain" description="MutL C-terminal dimerisation" evidence="4">
    <location>
        <begin position="388"/>
        <end position="538"/>
    </location>
</feature>
<evidence type="ECO:0000313" key="6">
    <source>
        <dbReference type="EMBL" id="GER92899.1"/>
    </source>
</evidence>
<dbReference type="Gene3D" id="3.30.1370.100">
    <property type="entry name" value="MutL, C-terminal domain, regulatory subdomain"/>
    <property type="match status" value="1"/>
</dbReference>
<dbReference type="InterPro" id="IPR042120">
    <property type="entry name" value="MutL_C_dimsub"/>
</dbReference>
<sequence>MPCINILPLNLRNKIAAGEVVERPASVVKELVENSIDAMASRIEIDILKAGKRLIRVSDNGIGMDRQDAIVAFERYATSKIKDEHDLFNIKTMGFRGEALSSIASVSKVRLITSQKSEIGTCMEIIGGNVKEIKDCSAIGTSIEIRDLFFNTPARRKFLKSDSTENYHIIDTVTCEAISHHHIGFVLTIDNNCVLNLSPSSSHIERILQIFGKDFASELIDIESGDEQIYIKLFLGKITNLRNNKNNQFLFINNRPVKDPSTTYAVYKAYEELIPKGKHPVFFIFITIDPVLVDFNVHPTKREVRFEDKNRVFNLVYRAAKEALKNGSLETQKATTIDYQSDEDIRVESWHPQKVVGLSDVQKKGISAISESASLYSDVMTAAIQSFYIGDTFIAIPEKNGLTIIDYHAAHERINYERLLKKTQGRQHKIEYRLLFPQQIKLQSSEYRTIVENLQLINEIGLEVDDFGHGTILVRGLPEFLKDADLNALMSDIAVSLRSGFRVWSLESPEGLEPVDSIKKMLAQKIACHKSIRGKEVPDNMKISQLLKDLDETENPHTCPHGRPTKIFISIDELRKMFKK</sequence>
<dbReference type="FunFam" id="3.30.565.10:FF:000003">
    <property type="entry name" value="DNA mismatch repair endonuclease MutL"/>
    <property type="match status" value="1"/>
</dbReference>
<comment type="caution">
    <text evidence="6">The sequence shown here is derived from an EMBL/GenBank/DDBJ whole genome shotgun (WGS) entry which is preliminary data.</text>
</comment>
<dbReference type="NCBIfam" id="TIGR00585">
    <property type="entry name" value="mutl"/>
    <property type="match status" value="1"/>
</dbReference>
<dbReference type="InterPro" id="IPR037198">
    <property type="entry name" value="MutL_C_sf"/>
</dbReference>
<evidence type="ECO:0000259" key="4">
    <source>
        <dbReference type="SMART" id="SM00853"/>
    </source>
</evidence>
<dbReference type="InterPro" id="IPR038973">
    <property type="entry name" value="MutL/Mlh/Pms-like"/>
</dbReference>
<accession>A0A5J4L3Q7</accession>
<dbReference type="InterPro" id="IPR042121">
    <property type="entry name" value="MutL_C_regsub"/>
</dbReference>
<dbReference type="SUPFAM" id="SSF118116">
    <property type="entry name" value="DNA mismatch repair protein MutL"/>
    <property type="match status" value="1"/>
</dbReference>
<keyword evidence="2" id="KW-0227">DNA damage</keyword>
<feature type="domain" description="DNA mismatch repair protein S5" evidence="5">
    <location>
        <begin position="207"/>
        <end position="325"/>
    </location>
</feature>
<dbReference type="SMART" id="SM00853">
    <property type="entry name" value="MutL_C"/>
    <property type="match status" value="1"/>
</dbReference>
<protein>
    <submittedName>
        <fullName evidence="6">DNA mismatch repair protein MutL</fullName>
    </submittedName>
</protein>
<dbReference type="GO" id="GO:0140664">
    <property type="term" value="F:ATP-dependent DNA damage sensor activity"/>
    <property type="evidence" value="ECO:0007669"/>
    <property type="project" value="InterPro"/>
</dbReference>
<comment type="similarity">
    <text evidence="1">Belongs to the DNA mismatch repair MutL/HexB family.</text>
</comment>
<dbReference type="InterPro" id="IPR014762">
    <property type="entry name" value="DNA_mismatch_repair_CS"/>
</dbReference>
<dbReference type="Pfam" id="PF08676">
    <property type="entry name" value="MutL_C"/>
    <property type="match status" value="1"/>
</dbReference>
<evidence type="ECO:0000256" key="3">
    <source>
        <dbReference type="ARBA" id="ARBA00023204"/>
    </source>
</evidence>
<dbReference type="InterPro" id="IPR014721">
    <property type="entry name" value="Ribsml_uS5_D2-typ_fold_subgr"/>
</dbReference>
<dbReference type="PANTHER" id="PTHR10073">
    <property type="entry name" value="DNA MISMATCH REPAIR PROTEIN MLH, PMS, MUTL"/>
    <property type="match status" value="1"/>
</dbReference>
<dbReference type="SUPFAM" id="SSF54211">
    <property type="entry name" value="Ribosomal protein S5 domain 2-like"/>
    <property type="match status" value="1"/>
</dbReference>
<proteinExistence type="inferred from homology"/>
<dbReference type="GO" id="GO:0005524">
    <property type="term" value="F:ATP binding"/>
    <property type="evidence" value="ECO:0007669"/>
    <property type="project" value="InterPro"/>
</dbReference>